<evidence type="ECO:0000256" key="2">
    <source>
        <dbReference type="ARBA" id="ARBA00022723"/>
    </source>
</evidence>
<feature type="domain" description="DUF7081" evidence="7">
    <location>
        <begin position="29"/>
        <end position="119"/>
    </location>
</feature>
<evidence type="ECO:0000256" key="3">
    <source>
        <dbReference type="ARBA" id="ARBA00022771"/>
    </source>
</evidence>
<evidence type="ECO:0000313" key="9">
    <source>
        <dbReference type="EMBL" id="PIA31742.1"/>
    </source>
</evidence>
<evidence type="ECO:0000259" key="8">
    <source>
        <dbReference type="Pfam" id="PF24590"/>
    </source>
</evidence>
<dbReference type="InterPro" id="IPR055508">
    <property type="entry name" value="DUF7081"/>
</dbReference>
<organism evidence="9 10">
    <name type="scientific">Aquilegia coerulea</name>
    <name type="common">Rocky mountain columbine</name>
    <dbReference type="NCBI Taxonomy" id="218851"/>
    <lineage>
        <taxon>Eukaryota</taxon>
        <taxon>Viridiplantae</taxon>
        <taxon>Streptophyta</taxon>
        <taxon>Embryophyta</taxon>
        <taxon>Tracheophyta</taxon>
        <taxon>Spermatophyta</taxon>
        <taxon>Magnoliopsida</taxon>
        <taxon>Ranunculales</taxon>
        <taxon>Ranunculaceae</taxon>
        <taxon>Thalictroideae</taxon>
        <taxon>Aquilegia</taxon>
    </lineage>
</organism>
<dbReference type="Pfam" id="PF23299">
    <property type="entry name" value="DUF7081"/>
    <property type="match status" value="1"/>
</dbReference>
<keyword evidence="5" id="KW-0539">Nucleus</keyword>
<gene>
    <name evidence="9" type="ORF">AQUCO_04900201v1</name>
</gene>
<dbReference type="AlphaFoldDB" id="A0A2G5CKA2"/>
<dbReference type="PANTHER" id="PTHR33345:SF6">
    <property type="entry name" value="OS03G0747200 PROTEIN"/>
    <property type="match status" value="1"/>
</dbReference>
<comment type="subcellular location">
    <subcellularLocation>
        <location evidence="1">Nucleus</location>
    </subcellularLocation>
</comment>
<dbReference type="GO" id="GO:0005634">
    <property type="term" value="C:nucleus"/>
    <property type="evidence" value="ECO:0007669"/>
    <property type="project" value="UniProtKB-SubCell"/>
</dbReference>
<dbReference type="Pfam" id="PF24590">
    <property type="entry name" value="DUF7615"/>
    <property type="match status" value="1"/>
</dbReference>
<dbReference type="InParanoid" id="A0A2G5CKA2"/>
<dbReference type="STRING" id="218851.A0A2G5CKA2"/>
<dbReference type="GO" id="GO:0008270">
    <property type="term" value="F:zinc ion binding"/>
    <property type="evidence" value="ECO:0007669"/>
    <property type="project" value="UniProtKB-KW"/>
</dbReference>
<protein>
    <submittedName>
        <fullName evidence="9">Uncharacterized protein</fullName>
    </submittedName>
</protein>
<accession>A0A2G5CKA2</accession>
<evidence type="ECO:0000313" key="10">
    <source>
        <dbReference type="Proteomes" id="UP000230069"/>
    </source>
</evidence>
<evidence type="ECO:0000259" key="7">
    <source>
        <dbReference type="Pfam" id="PF23299"/>
    </source>
</evidence>
<dbReference type="Proteomes" id="UP000230069">
    <property type="component" value="Unassembled WGS sequence"/>
</dbReference>
<evidence type="ECO:0000256" key="1">
    <source>
        <dbReference type="ARBA" id="ARBA00004123"/>
    </source>
</evidence>
<evidence type="ECO:0000259" key="6">
    <source>
        <dbReference type="Pfam" id="PF07227"/>
    </source>
</evidence>
<keyword evidence="2" id="KW-0479">Metal-binding</keyword>
<proteinExistence type="predicted"/>
<dbReference type="Pfam" id="PF07227">
    <property type="entry name" value="PHD_Oberon"/>
    <property type="match status" value="1"/>
</dbReference>
<dbReference type="FunCoup" id="A0A2G5CKA2">
    <property type="interactions" value="2548"/>
</dbReference>
<feature type="domain" description="Oberon-like PHD finger" evidence="6">
    <location>
        <begin position="158"/>
        <end position="288"/>
    </location>
</feature>
<evidence type="ECO:0000256" key="5">
    <source>
        <dbReference type="ARBA" id="ARBA00023242"/>
    </source>
</evidence>
<dbReference type="EMBL" id="KZ305066">
    <property type="protein sequence ID" value="PIA31742.1"/>
    <property type="molecule type" value="Genomic_DNA"/>
</dbReference>
<sequence length="492" mass="55435">MDTEWQSINPDGSNSAESSLRKCSFNLRPVTENESGQGLPYAPMDWPAPGDIWGWKVGNRINISGFWQDRYLYLPTRLQKRLGKRSFPSKPSVQRYIEKEFPDADIDAFFSSFSWRIPAKGHTDAEGETTISGINSTGKMAPNSQSGLKSETTECKAGNWMCRLQLQARNYSLPAMDCDICCSEPGFCRDCCCILCCKIVDWAYGGYSFIRCEAKVNENHICGHVAHIDCALRSYVAGTIEGNFNLNVEYYCRRCDEKSDLFPHVTRLLQTCESLNCRDDIEKILNLGLWILRGSQQEISKRLLHCMELVLTKLKSGICPEDVWKLEDVRSAMAAGEIIHSGSNGALSGTTETISMDVDTPYKVGDIQQTPKLITSYGKESSEIEERIERTLQDLKNSQEYEYRIAEERLRAQKDFIVGLHQELQAERSALAKRTSASSDSDVDSLITSIMSKSNQIGQEVLKFKDMKGVEKGFARVPKVTLREHFGLHISD</sequence>
<reference evidence="9 10" key="1">
    <citation type="submission" date="2017-09" db="EMBL/GenBank/DDBJ databases">
        <title>WGS assembly of Aquilegia coerulea Goldsmith.</title>
        <authorList>
            <person name="Hodges S."/>
            <person name="Kramer E."/>
            <person name="Nordborg M."/>
            <person name="Tomkins J."/>
            <person name="Borevitz J."/>
            <person name="Derieg N."/>
            <person name="Yan J."/>
            <person name="Mihaltcheva S."/>
            <person name="Hayes R.D."/>
            <person name="Rokhsar D."/>
        </authorList>
    </citation>
    <scope>NUCLEOTIDE SEQUENCE [LARGE SCALE GENOMIC DNA]</scope>
    <source>
        <strain evidence="10">cv. Goldsmith</strain>
    </source>
</reference>
<keyword evidence="10" id="KW-1185">Reference proteome</keyword>
<keyword evidence="4" id="KW-0862">Zinc</keyword>
<keyword evidence="3" id="KW-0863">Zinc-finger</keyword>
<dbReference type="OrthoDB" id="1852608at2759"/>
<name>A0A2G5CKA2_AQUCA</name>
<dbReference type="InterPro" id="IPR056034">
    <property type="entry name" value="DUF7615"/>
</dbReference>
<evidence type="ECO:0000256" key="4">
    <source>
        <dbReference type="ARBA" id="ARBA00022833"/>
    </source>
</evidence>
<dbReference type="PANTHER" id="PTHR33345">
    <property type="entry name" value="ADAPTER PROTEIN, PUTATIVE-RELATED"/>
    <property type="match status" value="1"/>
</dbReference>
<dbReference type="InterPro" id="IPR032881">
    <property type="entry name" value="Oberon-like_PHD"/>
</dbReference>
<feature type="domain" description="DUF7615" evidence="8">
    <location>
        <begin position="379"/>
        <end position="485"/>
    </location>
</feature>